<evidence type="ECO:0000313" key="7">
    <source>
        <dbReference type="EMBL" id="MYM19598.1"/>
    </source>
</evidence>
<name>A0A6N9H6C0_9MICO</name>
<dbReference type="NCBIfam" id="NF040608">
    <property type="entry name" value="division_SteA"/>
    <property type="match status" value="1"/>
</dbReference>
<protein>
    <recommendedName>
        <fullName evidence="6">SteA-like C-terminal domain-containing protein</fullName>
    </recommendedName>
</protein>
<keyword evidence="5" id="KW-1133">Transmembrane helix</keyword>
<dbReference type="Proteomes" id="UP000469215">
    <property type="component" value="Unassembled WGS sequence"/>
</dbReference>
<keyword evidence="5" id="KW-0812">Transmembrane</keyword>
<keyword evidence="8" id="KW-1185">Reference proteome</keyword>
<keyword evidence="2" id="KW-0547">Nucleotide-binding</keyword>
<evidence type="ECO:0000313" key="8">
    <source>
        <dbReference type="Proteomes" id="UP000469215"/>
    </source>
</evidence>
<dbReference type="EMBL" id="WWEQ01000020">
    <property type="protein sequence ID" value="MYM19598.1"/>
    <property type="molecule type" value="Genomic_DNA"/>
</dbReference>
<proteinExistence type="predicted"/>
<comment type="caution">
    <text evidence="7">The sequence shown here is derived from an EMBL/GenBank/DDBJ whole genome shotgun (WGS) entry which is preliminary data.</text>
</comment>
<dbReference type="InterPro" id="IPR022215">
    <property type="entry name" value="SteA-like_C"/>
</dbReference>
<accession>A0A6N9H6C0</accession>
<organism evidence="7 8">
    <name type="scientific">Brevibacterium rongguiense</name>
    <dbReference type="NCBI Taxonomy" id="2695267"/>
    <lineage>
        <taxon>Bacteria</taxon>
        <taxon>Bacillati</taxon>
        <taxon>Actinomycetota</taxon>
        <taxon>Actinomycetes</taxon>
        <taxon>Micrococcales</taxon>
        <taxon>Brevibacteriaceae</taxon>
        <taxon>Brevibacterium</taxon>
    </lineage>
</organism>
<gene>
    <name evidence="7" type="ORF">GSY69_06335</name>
</gene>
<dbReference type="GO" id="GO:0004788">
    <property type="term" value="F:thiamine diphosphokinase activity"/>
    <property type="evidence" value="ECO:0007669"/>
    <property type="project" value="InterPro"/>
</dbReference>
<reference evidence="7 8" key="1">
    <citation type="submission" date="2020-01" db="EMBL/GenBank/DDBJ databases">
        <authorList>
            <person name="Deng T."/>
        </authorList>
    </citation>
    <scope>NUCLEOTIDE SEQUENCE [LARGE SCALE GENOMIC DNA]</scope>
    <source>
        <strain evidence="7 8">5221</strain>
    </source>
</reference>
<evidence type="ECO:0000256" key="1">
    <source>
        <dbReference type="ARBA" id="ARBA00022679"/>
    </source>
</evidence>
<evidence type="ECO:0000256" key="4">
    <source>
        <dbReference type="ARBA" id="ARBA00022840"/>
    </source>
</evidence>
<evidence type="ECO:0000256" key="5">
    <source>
        <dbReference type="SAM" id="Phobius"/>
    </source>
</evidence>
<sequence length="257" mass="27169">MNRALAGLVETMAAHEREGRELVADDLELPQLRTSFEGRQALVVVRGHHYKEDLAMLRSYIREYKPVLVGVDGGGDALLEAGYTPDLIVGNLDAVSDAALNTKAELVVHPRGGGGDAGAARLEHANLDFERVEAPGTNEDLALLMADTLGAQMIVAVGTNDTFVEFADGGRSDMATTFLTRLRVGSRLIDAKGVSLLYRRSVGSWQLIILAIAGLLAVAAALFATAAGQTLIGLIGAQLDGFFGWVHSLFASAPASE</sequence>
<keyword evidence="5" id="KW-0472">Membrane</keyword>
<evidence type="ECO:0000256" key="2">
    <source>
        <dbReference type="ARBA" id="ARBA00022741"/>
    </source>
</evidence>
<dbReference type="InterPro" id="IPR047795">
    <property type="entry name" value="Put_SteA-like"/>
</dbReference>
<keyword evidence="3" id="KW-0418">Kinase</keyword>
<feature type="transmembrane region" description="Helical" evidence="5">
    <location>
        <begin position="207"/>
        <end position="235"/>
    </location>
</feature>
<keyword evidence="4" id="KW-0067">ATP-binding</keyword>
<dbReference type="AlphaFoldDB" id="A0A6N9H6C0"/>
<dbReference type="Pfam" id="PF12555">
    <property type="entry name" value="SteA-like_C"/>
    <property type="match status" value="1"/>
</dbReference>
<dbReference type="InterPro" id="IPR036759">
    <property type="entry name" value="TPK_catalytic_sf"/>
</dbReference>
<evidence type="ECO:0000256" key="3">
    <source>
        <dbReference type="ARBA" id="ARBA00022777"/>
    </source>
</evidence>
<feature type="domain" description="SteA-like C-terminal" evidence="6">
    <location>
        <begin position="192"/>
        <end position="243"/>
    </location>
</feature>
<dbReference type="GO" id="GO:0005524">
    <property type="term" value="F:ATP binding"/>
    <property type="evidence" value="ECO:0007669"/>
    <property type="project" value="UniProtKB-KW"/>
</dbReference>
<keyword evidence="1" id="KW-0808">Transferase</keyword>
<evidence type="ECO:0000259" key="6">
    <source>
        <dbReference type="Pfam" id="PF12555"/>
    </source>
</evidence>
<dbReference type="GO" id="GO:0009229">
    <property type="term" value="P:thiamine diphosphate biosynthetic process"/>
    <property type="evidence" value="ECO:0007669"/>
    <property type="project" value="InterPro"/>
</dbReference>
<dbReference type="GO" id="GO:0016301">
    <property type="term" value="F:kinase activity"/>
    <property type="evidence" value="ECO:0007669"/>
    <property type="project" value="UniProtKB-KW"/>
</dbReference>
<dbReference type="Gene3D" id="3.40.50.10240">
    <property type="entry name" value="Thiamin pyrophosphokinase, catalytic domain"/>
    <property type="match status" value="1"/>
</dbReference>
<dbReference type="SUPFAM" id="SSF63999">
    <property type="entry name" value="Thiamin pyrophosphokinase, catalytic domain"/>
    <property type="match status" value="1"/>
</dbReference>